<dbReference type="InterPro" id="IPR004367">
    <property type="entry name" value="Cyclin_C-dom"/>
</dbReference>
<dbReference type="InterPro" id="IPR013763">
    <property type="entry name" value="Cyclin-like_dom"/>
</dbReference>
<dbReference type="Proteomes" id="UP000594262">
    <property type="component" value="Unplaced"/>
</dbReference>
<evidence type="ECO:0000259" key="5">
    <source>
        <dbReference type="SMART" id="SM00385"/>
    </source>
</evidence>
<name>A0A7M5UR86_9CNID</name>
<feature type="domain" description="Cyclin-like" evidence="5">
    <location>
        <begin position="166"/>
        <end position="245"/>
    </location>
</feature>
<evidence type="ECO:0000256" key="1">
    <source>
        <dbReference type="ARBA" id="ARBA00022618"/>
    </source>
</evidence>
<evidence type="ECO:0008006" key="9">
    <source>
        <dbReference type="Google" id="ProtNLM"/>
    </source>
</evidence>
<keyword evidence="2 4" id="KW-0195">Cyclin</keyword>
<feature type="domain" description="Cyclin C-terminal" evidence="6">
    <location>
        <begin position="143"/>
        <end position="255"/>
    </location>
</feature>
<dbReference type="GO" id="GO:0044772">
    <property type="term" value="P:mitotic cell cycle phase transition"/>
    <property type="evidence" value="ECO:0007669"/>
    <property type="project" value="InterPro"/>
</dbReference>
<feature type="domain" description="Cyclin-like" evidence="5">
    <location>
        <begin position="47"/>
        <end position="134"/>
    </location>
</feature>
<dbReference type="OrthoDB" id="285802at2759"/>
<dbReference type="EnsemblMetazoa" id="CLYHEMT003185.1">
    <property type="protein sequence ID" value="CLYHEMP003185.1"/>
    <property type="gene ID" value="CLYHEMG003185"/>
</dbReference>
<evidence type="ECO:0000256" key="4">
    <source>
        <dbReference type="RuleBase" id="RU000383"/>
    </source>
</evidence>
<dbReference type="Pfam" id="PF02984">
    <property type="entry name" value="Cyclin_C"/>
    <property type="match status" value="1"/>
</dbReference>
<evidence type="ECO:0000256" key="2">
    <source>
        <dbReference type="ARBA" id="ARBA00023127"/>
    </source>
</evidence>
<dbReference type="InterPro" id="IPR046965">
    <property type="entry name" value="Cyclin_A/B-like"/>
</dbReference>
<comment type="similarity">
    <text evidence="4">Belongs to the cyclin family.</text>
</comment>
<dbReference type="Gene3D" id="1.10.472.10">
    <property type="entry name" value="Cyclin-like"/>
    <property type="match status" value="2"/>
</dbReference>
<dbReference type="GO" id="GO:0051301">
    <property type="term" value="P:cell division"/>
    <property type="evidence" value="ECO:0007669"/>
    <property type="project" value="UniProtKB-KW"/>
</dbReference>
<dbReference type="CDD" id="cd20528">
    <property type="entry name" value="CYCLIN_CCNJ-like_rpt1"/>
    <property type="match status" value="1"/>
</dbReference>
<evidence type="ECO:0000313" key="7">
    <source>
        <dbReference type="EnsemblMetazoa" id="CLYHEMP003185.1"/>
    </source>
</evidence>
<dbReference type="RefSeq" id="XP_066927049.1">
    <property type="nucleotide sequence ID" value="XM_067070948.1"/>
</dbReference>
<proteinExistence type="inferred from homology"/>
<dbReference type="SUPFAM" id="SSF47954">
    <property type="entry name" value="Cyclin-like"/>
    <property type="match status" value="2"/>
</dbReference>
<keyword evidence="8" id="KW-1185">Reference proteome</keyword>
<keyword evidence="1" id="KW-0132">Cell division</keyword>
<dbReference type="FunFam" id="1.10.472.10:FF:000010">
    <property type="entry name" value="G1/S-specific cyclin Cln1"/>
    <property type="match status" value="1"/>
</dbReference>
<reference evidence="7" key="1">
    <citation type="submission" date="2021-01" db="UniProtKB">
        <authorList>
            <consortium name="EnsemblMetazoa"/>
        </authorList>
    </citation>
    <scope>IDENTIFICATION</scope>
</reference>
<keyword evidence="3" id="KW-0131">Cell cycle</keyword>
<evidence type="ECO:0000259" key="6">
    <source>
        <dbReference type="SMART" id="SM01332"/>
    </source>
</evidence>
<evidence type="ECO:0000256" key="3">
    <source>
        <dbReference type="ARBA" id="ARBA00023306"/>
    </source>
</evidence>
<dbReference type="InterPro" id="IPR006671">
    <property type="entry name" value="Cyclin_N"/>
</dbReference>
<dbReference type="GO" id="GO:0016538">
    <property type="term" value="F:cyclin-dependent protein serine/threonine kinase regulator activity"/>
    <property type="evidence" value="ECO:0007669"/>
    <property type="project" value="InterPro"/>
</dbReference>
<sequence>MINNEVTLEEDSYIVDDTHKVLREKERSTPKFQGNSPQLCFRRYLVDWLALIGEKLHLTHGMVHLGVALMDSVMDKMDFPKQNQLNLMAICCLYVATKVDERDDLIPRVQTLKSIFTNDFEVEDFLEMELNIMSLLEWRLLLPTPVHFIGFYLEYSIDENDKHSGETITHPQKAKMYLRKYTMYFLEVALQNHEFNHYLPSIVTSSAIAASRLCLKITPTWCHSLEWITKYDSQQIEECVDKMIRLYQEDDDRSK</sequence>
<evidence type="ECO:0000313" key="8">
    <source>
        <dbReference type="Proteomes" id="UP000594262"/>
    </source>
</evidence>
<dbReference type="PIRSF" id="PIRSF001771">
    <property type="entry name" value="Cyclin_A_B_D_E"/>
    <property type="match status" value="1"/>
</dbReference>
<dbReference type="Pfam" id="PF00134">
    <property type="entry name" value="Cyclin_N"/>
    <property type="match status" value="1"/>
</dbReference>
<organism evidence="7 8">
    <name type="scientific">Clytia hemisphaerica</name>
    <dbReference type="NCBI Taxonomy" id="252671"/>
    <lineage>
        <taxon>Eukaryota</taxon>
        <taxon>Metazoa</taxon>
        <taxon>Cnidaria</taxon>
        <taxon>Hydrozoa</taxon>
        <taxon>Hydroidolina</taxon>
        <taxon>Leptothecata</taxon>
        <taxon>Obeliida</taxon>
        <taxon>Clytiidae</taxon>
        <taxon>Clytia</taxon>
    </lineage>
</organism>
<dbReference type="InterPro" id="IPR039361">
    <property type="entry name" value="Cyclin"/>
</dbReference>
<dbReference type="PANTHER" id="PTHR10177">
    <property type="entry name" value="CYCLINS"/>
    <property type="match status" value="1"/>
</dbReference>
<dbReference type="GeneID" id="136814408"/>
<dbReference type="GO" id="GO:0051726">
    <property type="term" value="P:regulation of cell cycle"/>
    <property type="evidence" value="ECO:0007669"/>
    <property type="project" value="UniProtKB-ARBA"/>
</dbReference>
<accession>A0A7M5UR86</accession>
<dbReference type="InterPro" id="IPR036915">
    <property type="entry name" value="Cyclin-like_sf"/>
</dbReference>
<dbReference type="CDD" id="cd20529">
    <property type="entry name" value="CYCLIN_CCNJ-like_rpt2"/>
    <property type="match status" value="1"/>
</dbReference>
<dbReference type="SMART" id="SM00385">
    <property type="entry name" value="CYCLIN"/>
    <property type="match status" value="2"/>
</dbReference>
<protein>
    <recommendedName>
        <fullName evidence="9">Cyclin-J</fullName>
    </recommendedName>
</protein>
<dbReference type="AlphaFoldDB" id="A0A7M5UR86"/>
<dbReference type="SMART" id="SM01332">
    <property type="entry name" value="Cyclin_C"/>
    <property type="match status" value="1"/>
</dbReference>